<evidence type="ECO:0000313" key="1">
    <source>
        <dbReference type="EMBL" id="CAF0695394.1"/>
    </source>
</evidence>
<evidence type="ECO:0000313" key="2">
    <source>
        <dbReference type="Proteomes" id="UP000663859"/>
    </source>
</evidence>
<reference evidence="1" key="1">
    <citation type="submission" date="2021-02" db="EMBL/GenBank/DDBJ databases">
        <authorList>
            <person name="Cremers G."/>
            <person name="Picone N."/>
        </authorList>
    </citation>
    <scope>NUCLEOTIDE SEQUENCE</scope>
    <source>
        <strain evidence="1">PQ17</strain>
    </source>
</reference>
<dbReference type="EMBL" id="CAJNOB010000011">
    <property type="protein sequence ID" value="CAF0695394.1"/>
    <property type="molecule type" value="Genomic_DNA"/>
</dbReference>
<dbReference type="Proteomes" id="UP000663859">
    <property type="component" value="Unassembled WGS sequence"/>
</dbReference>
<comment type="caution">
    <text evidence="1">The sequence shown here is derived from an EMBL/GenBank/DDBJ whole genome shotgun (WGS) entry which is preliminary data.</text>
</comment>
<name>A0A8J2BSI4_9BACT</name>
<proteinExistence type="predicted"/>
<dbReference type="AlphaFoldDB" id="A0A8J2BSI4"/>
<gene>
    <name evidence="1" type="ORF">MPNT_190027</name>
</gene>
<accession>A0A8J2BSI4</accession>
<organism evidence="1 2">
    <name type="scientific">Candidatus Methylacidithermus pantelleriae</name>
    <dbReference type="NCBI Taxonomy" id="2744239"/>
    <lineage>
        <taxon>Bacteria</taxon>
        <taxon>Pseudomonadati</taxon>
        <taxon>Verrucomicrobiota</taxon>
        <taxon>Methylacidiphilae</taxon>
        <taxon>Methylacidiphilales</taxon>
        <taxon>Methylacidiphilaceae</taxon>
        <taxon>Candidatus Methylacidithermus</taxon>
    </lineage>
</organism>
<dbReference type="RefSeq" id="WP_174583094.1">
    <property type="nucleotide sequence ID" value="NZ_CAJNOB010000011.1"/>
</dbReference>
<protein>
    <submittedName>
        <fullName evidence="1">Uncharacterized protein</fullName>
    </submittedName>
</protein>
<sequence length="76" mass="8631">MRRLHARVATIPCDAIDRATTILTRIDWGIGTENPNVEEVARNWHLRRPILDGAFLELCCELFCKVGALQEDGRRG</sequence>
<keyword evidence="2" id="KW-1185">Reference proteome</keyword>